<keyword evidence="5 10" id="KW-1133">Transmembrane helix</keyword>
<dbReference type="KEGG" id="aten:116293645"/>
<keyword evidence="3" id="KW-1003">Cell membrane</keyword>
<evidence type="ECO:0000256" key="10">
    <source>
        <dbReference type="SAM" id="Phobius"/>
    </source>
</evidence>
<comment type="similarity">
    <text evidence="2">Belongs to the CD36 family.</text>
</comment>
<dbReference type="InParanoid" id="A0A6P8HPG7"/>
<dbReference type="FunCoup" id="A0A6P8HPG7">
    <property type="interactions" value="797"/>
</dbReference>
<comment type="subcellular location">
    <subcellularLocation>
        <location evidence="1">Cell membrane</location>
        <topology evidence="1">Multi-pass membrane protein</topology>
    </subcellularLocation>
</comment>
<evidence type="ECO:0000256" key="5">
    <source>
        <dbReference type="ARBA" id="ARBA00022989"/>
    </source>
</evidence>
<evidence type="ECO:0000256" key="9">
    <source>
        <dbReference type="ARBA" id="ARBA00023180"/>
    </source>
</evidence>
<dbReference type="Pfam" id="PF01130">
    <property type="entry name" value="CD36"/>
    <property type="match status" value="1"/>
</dbReference>
<feature type="transmembrane region" description="Helical" evidence="10">
    <location>
        <begin position="7"/>
        <end position="30"/>
    </location>
</feature>
<name>A0A6P8HPG7_ACTTE</name>
<keyword evidence="8" id="KW-0675">Receptor</keyword>
<dbReference type="PRINTS" id="PR01609">
    <property type="entry name" value="CD36FAMILY"/>
</dbReference>
<evidence type="ECO:0000313" key="11">
    <source>
        <dbReference type="Proteomes" id="UP000515163"/>
    </source>
</evidence>
<keyword evidence="6 10" id="KW-0472">Membrane</keyword>
<dbReference type="PRINTS" id="PR01610">
    <property type="entry name" value="CD36ANTIGEN"/>
</dbReference>
<accession>A0A6P8HPG7</accession>
<gene>
    <name evidence="12" type="primary">LOC116293645</name>
</gene>
<keyword evidence="9" id="KW-0325">Glycoprotein</keyword>
<dbReference type="OrthoDB" id="6020686at2759"/>
<evidence type="ECO:0000256" key="7">
    <source>
        <dbReference type="ARBA" id="ARBA00023157"/>
    </source>
</evidence>
<dbReference type="AlphaFoldDB" id="A0A6P8HPG7"/>
<protein>
    <submittedName>
        <fullName evidence="12">Lysosome membrane protein 2-like</fullName>
    </submittedName>
</protein>
<dbReference type="PANTHER" id="PTHR11923">
    <property type="entry name" value="SCAVENGER RECEPTOR CLASS B TYPE-1 SR-B1"/>
    <property type="match status" value="1"/>
</dbReference>
<evidence type="ECO:0000256" key="4">
    <source>
        <dbReference type="ARBA" id="ARBA00022692"/>
    </source>
</evidence>
<evidence type="ECO:0000256" key="1">
    <source>
        <dbReference type="ARBA" id="ARBA00004651"/>
    </source>
</evidence>
<dbReference type="InterPro" id="IPR005428">
    <property type="entry name" value="CD36/SCARB1/SNMP1"/>
</dbReference>
<dbReference type="GeneID" id="116293645"/>
<feature type="transmembrane region" description="Helical" evidence="10">
    <location>
        <begin position="463"/>
        <end position="484"/>
    </location>
</feature>
<evidence type="ECO:0000256" key="8">
    <source>
        <dbReference type="ARBA" id="ARBA00023170"/>
    </source>
</evidence>
<keyword evidence="11" id="KW-1185">Reference proteome</keyword>
<dbReference type="PANTHER" id="PTHR11923:SF51">
    <property type="entry name" value="LYSOSOME MEMBRANE PROTEIN 2"/>
    <property type="match status" value="1"/>
</dbReference>
<proteinExistence type="inferred from homology"/>
<keyword evidence="4 10" id="KW-0812">Transmembrane</keyword>
<dbReference type="Proteomes" id="UP000515163">
    <property type="component" value="Unplaced"/>
</dbReference>
<evidence type="ECO:0000256" key="6">
    <source>
        <dbReference type="ARBA" id="ARBA00023136"/>
    </source>
</evidence>
<dbReference type="InterPro" id="IPR002159">
    <property type="entry name" value="CD36_fam"/>
</dbReference>
<reference evidence="12" key="1">
    <citation type="submission" date="2025-08" db="UniProtKB">
        <authorList>
            <consortium name="RefSeq"/>
        </authorList>
    </citation>
    <scope>IDENTIFICATION</scope>
    <source>
        <tissue evidence="12">Tentacle</tissue>
    </source>
</reference>
<dbReference type="GO" id="GO:0005044">
    <property type="term" value="F:scavenger receptor activity"/>
    <property type="evidence" value="ECO:0007669"/>
    <property type="project" value="TreeGrafter"/>
</dbReference>
<evidence type="ECO:0000256" key="2">
    <source>
        <dbReference type="ARBA" id="ARBA00010532"/>
    </source>
</evidence>
<dbReference type="RefSeq" id="XP_031556963.1">
    <property type="nucleotide sequence ID" value="XM_031701103.1"/>
</dbReference>
<dbReference type="GO" id="GO:0005886">
    <property type="term" value="C:plasma membrane"/>
    <property type="evidence" value="ECO:0007669"/>
    <property type="project" value="UniProtKB-SubCell"/>
</dbReference>
<organism evidence="11 12">
    <name type="scientific">Actinia tenebrosa</name>
    <name type="common">Australian red waratah sea anemone</name>
    <dbReference type="NCBI Taxonomy" id="6105"/>
    <lineage>
        <taxon>Eukaryota</taxon>
        <taxon>Metazoa</taxon>
        <taxon>Cnidaria</taxon>
        <taxon>Anthozoa</taxon>
        <taxon>Hexacorallia</taxon>
        <taxon>Actiniaria</taxon>
        <taxon>Actiniidae</taxon>
        <taxon>Actinia</taxon>
    </lineage>
</organism>
<evidence type="ECO:0000313" key="12">
    <source>
        <dbReference type="RefSeq" id="XP_031556963.1"/>
    </source>
</evidence>
<dbReference type="GO" id="GO:0005737">
    <property type="term" value="C:cytoplasm"/>
    <property type="evidence" value="ECO:0007669"/>
    <property type="project" value="TreeGrafter"/>
</dbReference>
<sequence>MTCKCSLLCLSIALAFIGAAFLVTGLVLWLDGIFQNIINKKVDESIMLKEGGLVFKQWQEPTSPILMQYFFFDLKNPQEVFEGKGKPFLSQKGPYSYREMRSNHIRNWTNGNTEVIFMPNRTYIFDPETSCEGCNDTLDTFTTVNIPLLALAKWLKDTNYSNVHPICLTLLKGIIGGLKVKLFQNKTVHKMLWGYEDEMLKLLKAFSNPLCPVKPGIDPFIQLQYNNTYFGISAINTGQKDIDKLEQYTMWRDANKLSWWMDNYTNMINGTDGTQFKPRISKDDKLYAFVPEICRSIYAVYDSTIKVRDITLYRFTSPKELYLSGDVYPLNKGFCVPPACLPTGLLNVTLCQPQNPPIAISPPHFYEGNVSLVEAVDGLDPKASEHATYIDIEPITGITMQANKRIQVNAHVMPFSKLPETDSKMAPVFLPIMYVNESAKISEHDAADFRKQVYDKIELTKGIEFGCIALGAVLIAASVIVFIFHARRKGWIFNNNKDEKLLNEPPRTYGNIET</sequence>
<evidence type="ECO:0000256" key="3">
    <source>
        <dbReference type="ARBA" id="ARBA00022475"/>
    </source>
</evidence>
<keyword evidence="7" id="KW-1015">Disulfide bond</keyword>